<accession>A0A9X0UI26</accession>
<evidence type="ECO:0000313" key="2">
    <source>
        <dbReference type="Proteomes" id="UP000615796"/>
    </source>
</evidence>
<dbReference type="EMBL" id="JACRUP010000002">
    <property type="protein sequence ID" value="MBC5850491.1"/>
    <property type="molecule type" value="Genomic_DNA"/>
</dbReference>
<reference evidence="1" key="1">
    <citation type="submission" date="2020-08" db="EMBL/GenBank/DDBJ databases">
        <title>Genome Sequencing and Pan-Genome Analysis of Migratory bird Vibrio Strains, Inner Mongolia.</title>
        <authorList>
            <person name="Zheng L."/>
        </authorList>
    </citation>
    <scope>NUCLEOTIDE SEQUENCE</scope>
    <source>
        <strain evidence="1">M13F</strain>
    </source>
</reference>
<evidence type="ECO:0008006" key="3">
    <source>
        <dbReference type="Google" id="ProtNLM"/>
    </source>
</evidence>
<sequence length="495" mass="57681">MDKHQRLLEQEIKQLKSRIDSEPQQVIPIAQQCLSRAEQLDYSQGILQSQIILSRCAWVNGDYRLGLKTIKQAYLHQHSQDNDDYLAEIFHVHALHFWGQAKYYTAQQYWINALEQASLVDDTEILIESLIGLGNIWRMTHDYQLACSTHELAVKVANNCRIAWLEGKARILWAWDLYLLNHYLDMLSVLDGAEEALQTHADQTWQAEIWDFRSLALLGLERLADAEQATQRAHDLAERHNLPWMKAHAYISRARLELLRKDIDKAGQLLALAEQSAEKFDDRELLSQICYQQSLVAEECGNYPQALAAFQKYRQLSLSMQREHTAHLGLDKARLSKRQLEQRARKLTHRIRSQYEYDPQKHLSNVVSENYWWEQLMLYKAELKQSKHCVLIIRHDDPCYLDTCTEIIHTLCVSPDLLSRLSPTRLALLLAEIGPQAEQFYHTLERILDVYPWQRKGLTGPKPRLTWHDILSFPFTLEQLEQLQAQEEANGNTAQ</sequence>
<evidence type="ECO:0000313" key="1">
    <source>
        <dbReference type="EMBL" id="MBC5850491.1"/>
    </source>
</evidence>
<dbReference type="InterPro" id="IPR011990">
    <property type="entry name" value="TPR-like_helical_dom_sf"/>
</dbReference>
<dbReference type="SUPFAM" id="SSF48452">
    <property type="entry name" value="TPR-like"/>
    <property type="match status" value="1"/>
</dbReference>
<dbReference type="Gene3D" id="1.25.40.10">
    <property type="entry name" value="Tetratricopeptide repeat domain"/>
    <property type="match status" value="2"/>
</dbReference>
<organism evidence="1 2">
    <name type="scientific">Vibrio metschnikovii</name>
    <dbReference type="NCBI Taxonomy" id="28172"/>
    <lineage>
        <taxon>Bacteria</taxon>
        <taxon>Pseudomonadati</taxon>
        <taxon>Pseudomonadota</taxon>
        <taxon>Gammaproteobacteria</taxon>
        <taxon>Vibrionales</taxon>
        <taxon>Vibrionaceae</taxon>
        <taxon>Vibrio</taxon>
    </lineage>
</organism>
<comment type="caution">
    <text evidence="1">The sequence shown here is derived from an EMBL/GenBank/DDBJ whole genome shotgun (WGS) entry which is preliminary data.</text>
</comment>
<keyword evidence="2" id="KW-1185">Reference proteome</keyword>
<name>A0A9X0UI26_VIBME</name>
<protein>
    <recommendedName>
        <fullName evidence="3">ATP-dependent transcriptional regulator</fullName>
    </recommendedName>
</protein>
<proteinExistence type="predicted"/>
<gene>
    <name evidence="1" type="ORF">H8Q88_05905</name>
</gene>
<dbReference type="RefSeq" id="WP_187025697.1">
    <property type="nucleotide sequence ID" value="NZ_JACRUP010000002.1"/>
</dbReference>
<dbReference type="Proteomes" id="UP000615796">
    <property type="component" value="Unassembled WGS sequence"/>
</dbReference>
<dbReference type="AlphaFoldDB" id="A0A9X0UI26"/>